<accession>A0A8X6NGP2</accession>
<dbReference type="Proteomes" id="UP000887013">
    <property type="component" value="Unassembled WGS sequence"/>
</dbReference>
<gene>
    <name evidence="2" type="ORF">NPIL_203931</name>
</gene>
<organism evidence="2 3">
    <name type="scientific">Nephila pilipes</name>
    <name type="common">Giant wood spider</name>
    <name type="synonym">Nephila maculata</name>
    <dbReference type="NCBI Taxonomy" id="299642"/>
    <lineage>
        <taxon>Eukaryota</taxon>
        <taxon>Metazoa</taxon>
        <taxon>Ecdysozoa</taxon>
        <taxon>Arthropoda</taxon>
        <taxon>Chelicerata</taxon>
        <taxon>Arachnida</taxon>
        <taxon>Araneae</taxon>
        <taxon>Araneomorphae</taxon>
        <taxon>Entelegynae</taxon>
        <taxon>Araneoidea</taxon>
        <taxon>Nephilidae</taxon>
        <taxon>Nephila</taxon>
    </lineage>
</organism>
<dbReference type="InterPro" id="IPR005135">
    <property type="entry name" value="Endo/exonuclease/phosphatase"/>
</dbReference>
<dbReference type="InterPro" id="IPR036691">
    <property type="entry name" value="Endo/exonu/phosph_ase_sf"/>
</dbReference>
<dbReference type="Pfam" id="PF14529">
    <property type="entry name" value="Exo_endo_phos_2"/>
    <property type="match status" value="1"/>
</dbReference>
<protein>
    <recommendedName>
        <fullName evidence="1">Endonuclease/exonuclease/phosphatase domain-containing protein</fullName>
    </recommendedName>
</protein>
<name>A0A8X6NGP2_NEPPI</name>
<dbReference type="OrthoDB" id="6538096at2759"/>
<dbReference type="EMBL" id="BMAW01009183">
    <property type="protein sequence ID" value="GFT12464.1"/>
    <property type="molecule type" value="Genomic_DNA"/>
</dbReference>
<dbReference type="AlphaFoldDB" id="A0A8X6NGP2"/>
<keyword evidence="3" id="KW-1185">Reference proteome</keyword>
<proteinExistence type="predicted"/>
<feature type="domain" description="Endonuclease/exonuclease/phosphatase" evidence="1">
    <location>
        <begin position="94"/>
        <end position="178"/>
    </location>
</feature>
<dbReference type="Gene3D" id="3.60.10.10">
    <property type="entry name" value="Endonuclease/exonuclease/phosphatase"/>
    <property type="match status" value="1"/>
</dbReference>
<sequence>KKIHELKTILWENNVHIACLQEIKLNPNLKFTIKGYTTLRKDRKDRSGGGLAFLIKFTVIKFRVVSLPPNFQANSECSTEAHAISVTLPQQEVTIINAYHPDNTNTNVDFLNSLVDTNSGTRIILGDFNAKNPSWGSLILDSKGSQIEDLLCDIDFSILNNKENTYLSKTKGTSSALDNSAHFLPSCKGKKWAEFCEKLDPRRISQHWKVIKTLNNQPTLGKVNLQSNTISLSGRNAATNKETAQMLAEHYETKSKLDFNANDKILLKAHRNSMKFSRNCQINDIFPERISMEEIDFEITKMDPRKS</sequence>
<evidence type="ECO:0000313" key="3">
    <source>
        <dbReference type="Proteomes" id="UP000887013"/>
    </source>
</evidence>
<evidence type="ECO:0000313" key="2">
    <source>
        <dbReference type="EMBL" id="GFT12464.1"/>
    </source>
</evidence>
<evidence type="ECO:0000259" key="1">
    <source>
        <dbReference type="Pfam" id="PF14529"/>
    </source>
</evidence>
<comment type="caution">
    <text evidence="2">The sequence shown here is derived from an EMBL/GenBank/DDBJ whole genome shotgun (WGS) entry which is preliminary data.</text>
</comment>
<feature type="non-terminal residue" evidence="2">
    <location>
        <position position="1"/>
    </location>
</feature>
<reference evidence="2" key="1">
    <citation type="submission" date="2020-08" db="EMBL/GenBank/DDBJ databases">
        <title>Multicomponent nature underlies the extraordinary mechanical properties of spider dragline silk.</title>
        <authorList>
            <person name="Kono N."/>
            <person name="Nakamura H."/>
            <person name="Mori M."/>
            <person name="Yoshida Y."/>
            <person name="Ohtoshi R."/>
            <person name="Malay A.D."/>
            <person name="Moran D.A.P."/>
            <person name="Tomita M."/>
            <person name="Numata K."/>
            <person name="Arakawa K."/>
        </authorList>
    </citation>
    <scope>NUCLEOTIDE SEQUENCE</scope>
</reference>
<dbReference type="SUPFAM" id="SSF56219">
    <property type="entry name" value="DNase I-like"/>
    <property type="match status" value="1"/>
</dbReference>
<dbReference type="GO" id="GO:0003824">
    <property type="term" value="F:catalytic activity"/>
    <property type="evidence" value="ECO:0007669"/>
    <property type="project" value="InterPro"/>
</dbReference>